<name>A0A1Y0I9N6_9GAMM</name>
<evidence type="ECO:0000313" key="10">
    <source>
        <dbReference type="EMBL" id="ARU56950.1"/>
    </source>
</evidence>
<dbReference type="PIRSF" id="PIRSF037714">
    <property type="entry name" value="TolR"/>
    <property type="match status" value="1"/>
</dbReference>
<dbReference type="InterPro" id="IPR002898">
    <property type="entry name" value="MotA_ExbB_proton_chnl"/>
</dbReference>
<dbReference type="Proteomes" id="UP000196027">
    <property type="component" value="Chromosome"/>
</dbReference>
<organism evidence="10 11">
    <name type="scientific">Oleiphilus messinensis</name>
    <dbReference type="NCBI Taxonomy" id="141451"/>
    <lineage>
        <taxon>Bacteria</taxon>
        <taxon>Pseudomonadati</taxon>
        <taxon>Pseudomonadota</taxon>
        <taxon>Gammaproteobacteria</taxon>
        <taxon>Oceanospirillales</taxon>
        <taxon>Oleiphilaceae</taxon>
        <taxon>Oleiphilus</taxon>
    </lineage>
</organism>
<dbReference type="PANTHER" id="PTHR30625">
    <property type="entry name" value="PROTEIN TOLQ"/>
    <property type="match status" value="1"/>
</dbReference>
<evidence type="ECO:0000256" key="5">
    <source>
        <dbReference type="ARBA" id="ARBA00023136"/>
    </source>
</evidence>
<dbReference type="InterPro" id="IPR017270">
    <property type="entry name" value="MotA/TolQ/ExbB-rel"/>
</dbReference>
<protein>
    <submittedName>
        <fullName evidence="10">MotA/TolQ/ExbB proton channel family protein</fullName>
    </submittedName>
</protein>
<evidence type="ECO:0000259" key="9">
    <source>
        <dbReference type="Pfam" id="PF01618"/>
    </source>
</evidence>
<keyword evidence="4 8" id="KW-1133">Transmembrane helix</keyword>
<evidence type="ECO:0000256" key="2">
    <source>
        <dbReference type="ARBA" id="ARBA00022475"/>
    </source>
</evidence>
<feature type="domain" description="MotA/TolQ/ExbB proton channel" evidence="9">
    <location>
        <begin position="333"/>
        <end position="440"/>
    </location>
</feature>
<reference evidence="10 11" key="1">
    <citation type="submission" date="2017-05" db="EMBL/GenBank/DDBJ databases">
        <title>Genomic insights into alkan degradation activity of Oleiphilus messinensis.</title>
        <authorList>
            <person name="Kozyavkin S.A."/>
            <person name="Slesarev A.I."/>
            <person name="Golyshin P.N."/>
            <person name="Korzhenkov A."/>
            <person name="Golyshina O.N."/>
            <person name="Toshchakov S.V."/>
        </authorList>
    </citation>
    <scope>NUCLEOTIDE SEQUENCE [LARGE SCALE GENOMIC DNA]</scope>
    <source>
        <strain evidence="10 11">ME102</strain>
    </source>
</reference>
<sequence length="462" mass="51214">MKQLGKVLTLIIIILSVLQNKAQAESADVLNLDKLLERIKEGQLVERKQDTERVTRFKRELDQQAQLLKEAELERDKLLKSSSELEEQLKTNQEQISQLRTDRDEKLGELKALFGVLQQTAIESKAEFNDSLTQLNYPERTAFLDNFSDKMSRASALPSVDEIRKLWFELALEVTESGRITTFTADYRSVHGDLHSARVTRLGVFNIVKDGAYLNYDPQTGKLIELAAQPADRFVDTLSDLPTPQQKTFPLALDPSRGQLLEMLTQLPDFEARIRQGGIVGYIIIALGMVAVLIALERGFMLLLLSFKVRSQLRRPDKPGNNPLGRILACYNNNSNADLETLELRMGELMLREIPTINRRVAALKMIAVVAPLLGLLGTVTGMIVTFQSISLFGTGDPKLMASGISQALITTVQGLSVAIPVLLFHGLVAAKARGITEVLEYQAAGLIAEQAQFNSAESSLS</sequence>
<feature type="coiled-coil region" evidence="7">
    <location>
        <begin position="54"/>
        <end position="102"/>
    </location>
</feature>
<evidence type="ECO:0000256" key="1">
    <source>
        <dbReference type="ARBA" id="ARBA00004651"/>
    </source>
</evidence>
<keyword evidence="7" id="KW-0175">Coiled coil</keyword>
<keyword evidence="6" id="KW-0813">Transport</keyword>
<keyword evidence="2" id="KW-1003">Cell membrane</keyword>
<dbReference type="GO" id="GO:0005886">
    <property type="term" value="C:plasma membrane"/>
    <property type="evidence" value="ECO:0007669"/>
    <property type="project" value="UniProtKB-SubCell"/>
</dbReference>
<proteinExistence type="inferred from homology"/>
<accession>A0A1Y0I9N6</accession>
<keyword evidence="6" id="KW-0653">Protein transport</keyword>
<dbReference type="AlphaFoldDB" id="A0A1Y0I9N6"/>
<keyword evidence="11" id="KW-1185">Reference proteome</keyword>
<comment type="similarity">
    <text evidence="6">Belongs to the exbB/tolQ family.</text>
</comment>
<dbReference type="EMBL" id="CP021425">
    <property type="protein sequence ID" value="ARU56950.1"/>
    <property type="molecule type" value="Genomic_DNA"/>
</dbReference>
<feature type="transmembrane region" description="Helical" evidence="8">
    <location>
        <begin position="405"/>
        <end position="425"/>
    </location>
</feature>
<dbReference type="GO" id="GO:0017038">
    <property type="term" value="P:protein import"/>
    <property type="evidence" value="ECO:0007669"/>
    <property type="project" value="TreeGrafter"/>
</dbReference>
<feature type="transmembrane region" description="Helical" evidence="8">
    <location>
        <begin position="279"/>
        <end position="305"/>
    </location>
</feature>
<evidence type="ECO:0000256" key="7">
    <source>
        <dbReference type="SAM" id="Coils"/>
    </source>
</evidence>
<dbReference type="PANTHER" id="PTHR30625:SF11">
    <property type="entry name" value="MOTA_TOLQ_EXBB PROTON CHANNEL DOMAIN-CONTAINING PROTEIN"/>
    <property type="match status" value="1"/>
</dbReference>
<keyword evidence="5 8" id="KW-0472">Membrane</keyword>
<evidence type="ECO:0000256" key="4">
    <source>
        <dbReference type="ARBA" id="ARBA00022989"/>
    </source>
</evidence>
<evidence type="ECO:0000256" key="8">
    <source>
        <dbReference type="SAM" id="Phobius"/>
    </source>
</evidence>
<dbReference type="InterPro" id="IPR050790">
    <property type="entry name" value="ExbB/TolQ_transport"/>
</dbReference>
<evidence type="ECO:0000313" key="11">
    <source>
        <dbReference type="Proteomes" id="UP000196027"/>
    </source>
</evidence>
<evidence type="ECO:0000256" key="6">
    <source>
        <dbReference type="RuleBase" id="RU004057"/>
    </source>
</evidence>
<dbReference type="OrthoDB" id="4045at2"/>
<feature type="transmembrane region" description="Helical" evidence="8">
    <location>
        <begin position="362"/>
        <end position="385"/>
    </location>
</feature>
<keyword evidence="3 8" id="KW-0812">Transmembrane</keyword>
<dbReference type="RefSeq" id="WP_157678315.1">
    <property type="nucleotide sequence ID" value="NZ_CP021425.1"/>
</dbReference>
<dbReference type="KEGG" id="ome:OLMES_2905"/>
<gene>
    <name evidence="10" type="ORF">OLMES_2905</name>
</gene>
<dbReference type="Pfam" id="PF01618">
    <property type="entry name" value="MotA_ExbB"/>
    <property type="match status" value="1"/>
</dbReference>
<comment type="subcellular location">
    <subcellularLocation>
        <location evidence="1">Cell membrane</location>
        <topology evidence="1">Multi-pass membrane protein</topology>
    </subcellularLocation>
    <subcellularLocation>
        <location evidence="6">Membrane</location>
        <topology evidence="6">Multi-pass membrane protein</topology>
    </subcellularLocation>
</comment>
<evidence type="ECO:0000256" key="3">
    <source>
        <dbReference type="ARBA" id="ARBA00022692"/>
    </source>
</evidence>